<name>A0A917E647_9HYPH</name>
<evidence type="ECO:0000259" key="1">
    <source>
        <dbReference type="Pfam" id="PF03572"/>
    </source>
</evidence>
<comment type="caution">
    <text evidence="2">The sequence shown here is derived from an EMBL/GenBank/DDBJ whole genome shotgun (WGS) entry which is preliminary data.</text>
</comment>
<dbReference type="InterPro" id="IPR029045">
    <property type="entry name" value="ClpP/crotonase-like_dom_sf"/>
</dbReference>
<proteinExistence type="predicted"/>
<dbReference type="EMBL" id="BMIQ01000004">
    <property type="protein sequence ID" value="GGE06739.1"/>
    <property type="molecule type" value="Genomic_DNA"/>
</dbReference>
<gene>
    <name evidence="2" type="ORF">GCM10011390_27280</name>
</gene>
<organism evidence="2 3">
    <name type="scientific">Aureimonas endophytica</name>
    <dbReference type="NCBI Taxonomy" id="2027858"/>
    <lineage>
        <taxon>Bacteria</taxon>
        <taxon>Pseudomonadati</taxon>
        <taxon>Pseudomonadota</taxon>
        <taxon>Alphaproteobacteria</taxon>
        <taxon>Hyphomicrobiales</taxon>
        <taxon>Aurantimonadaceae</taxon>
        <taxon>Aureimonas</taxon>
    </lineage>
</organism>
<dbReference type="Proteomes" id="UP000644699">
    <property type="component" value="Unassembled WGS sequence"/>
</dbReference>
<keyword evidence="3" id="KW-1185">Reference proteome</keyword>
<dbReference type="InterPro" id="IPR005151">
    <property type="entry name" value="Tail-specific_protease"/>
</dbReference>
<sequence>MPFRDNGRARLFGEATAASSGQPYHMDLGDGLRFRVGAKRQFRPDGAAFEGVGLEPDETLSPTAEDIREGRDPVLRHALAWIAASGPPC</sequence>
<reference evidence="2" key="1">
    <citation type="journal article" date="2014" name="Int. J. Syst. Evol. Microbiol.">
        <title>Complete genome sequence of Corynebacterium casei LMG S-19264T (=DSM 44701T), isolated from a smear-ripened cheese.</title>
        <authorList>
            <consortium name="US DOE Joint Genome Institute (JGI-PGF)"/>
            <person name="Walter F."/>
            <person name="Albersmeier A."/>
            <person name="Kalinowski J."/>
            <person name="Ruckert C."/>
        </authorList>
    </citation>
    <scope>NUCLEOTIDE SEQUENCE</scope>
    <source>
        <strain evidence="2">CGMCC 1.15367</strain>
    </source>
</reference>
<dbReference type="GO" id="GO:0008236">
    <property type="term" value="F:serine-type peptidase activity"/>
    <property type="evidence" value="ECO:0007669"/>
    <property type="project" value="InterPro"/>
</dbReference>
<dbReference type="SUPFAM" id="SSF52096">
    <property type="entry name" value="ClpP/crotonase"/>
    <property type="match status" value="1"/>
</dbReference>
<protein>
    <recommendedName>
        <fullName evidence="1">Tail specific protease domain-containing protein</fullName>
    </recommendedName>
</protein>
<dbReference type="Pfam" id="PF03572">
    <property type="entry name" value="Peptidase_S41"/>
    <property type="match status" value="1"/>
</dbReference>
<accession>A0A917E647</accession>
<evidence type="ECO:0000313" key="3">
    <source>
        <dbReference type="Proteomes" id="UP000644699"/>
    </source>
</evidence>
<evidence type="ECO:0000313" key="2">
    <source>
        <dbReference type="EMBL" id="GGE06739.1"/>
    </source>
</evidence>
<dbReference type="Gene3D" id="3.90.226.10">
    <property type="entry name" value="2-enoyl-CoA Hydratase, Chain A, domain 1"/>
    <property type="match status" value="1"/>
</dbReference>
<feature type="domain" description="Tail specific protease" evidence="1">
    <location>
        <begin position="3"/>
        <end position="58"/>
    </location>
</feature>
<dbReference type="GO" id="GO:0006508">
    <property type="term" value="P:proteolysis"/>
    <property type="evidence" value="ECO:0007669"/>
    <property type="project" value="InterPro"/>
</dbReference>
<dbReference type="AlphaFoldDB" id="A0A917E647"/>
<reference evidence="2" key="2">
    <citation type="submission" date="2020-09" db="EMBL/GenBank/DDBJ databases">
        <authorList>
            <person name="Sun Q."/>
            <person name="Zhou Y."/>
        </authorList>
    </citation>
    <scope>NUCLEOTIDE SEQUENCE</scope>
    <source>
        <strain evidence="2">CGMCC 1.15367</strain>
    </source>
</reference>